<reference evidence="1 2" key="1">
    <citation type="submission" date="2021-01" db="EMBL/GenBank/DDBJ databases">
        <title>Whole genome shotgun sequence of Microbispora amethystogenes NBRC 101907.</title>
        <authorList>
            <person name="Komaki H."/>
            <person name="Tamura T."/>
        </authorList>
    </citation>
    <scope>NUCLEOTIDE SEQUENCE [LARGE SCALE GENOMIC DNA]</scope>
    <source>
        <strain evidence="1 2">NBRC 101907</strain>
    </source>
</reference>
<protein>
    <submittedName>
        <fullName evidence="1">Uncharacterized protein</fullName>
    </submittedName>
</protein>
<name>A0ABQ4FEJ7_9ACTN</name>
<dbReference type="EMBL" id="BOOB01000023">
    <property type="protein sequence ID" value="GIH33254.1"/>
    <property type="molecule type" value="Genomic_DNA"/>
</dbReference>
<organism evidence="1 2">
    <name type="scientific">Microbispora amethystogenes</name>
    <dbReference type="NCBI Taxonomy" id="1427754"/>
    <lineage>
        <taxon>Bacteria</taxon>
        <taxon>Bacillati</taxon>
        <taxon>Actinomycetota</taxon>
        <taxon>Actinomycetes</taxon>
        <taxon>Streptosporangiales</taxon>
        <taxon>Streptosporangiaceae</taxon>
        <taxon>Microbispora</taxon>
    </lineage>
</organism>
<dbReference type="Proteomes" id="UP000651728">
    <property type="component" value="Unassembled WGS sequence"/>
</dbReference>
<evidence type="ECO:0000313" key="1">
    <source>
        <dbReference type="EMBL" id="GIH33254.1"/>
    </source>
</evidence>
<comment type="caution">
    <text evidence="1">The sequence shown here is derived from an EMBL/GenBank/DDBJ whole genome shotgun (WGS) entry which is preliminary data.</text>
</comment>
<proteinExistence type="predicted"/>
<gene>
    <name evidence="1" type="ORF">Mam01_34180</name>
</gene>
<keyword evidence="2" id="KW-1185">Reference proteome</keyword>
<accession>A0ABQ4FEJ7</accession>
<dbReference type="RefSeq" id="WP_204286290.1">
    <property type="nucleotide sequence ID" value="NZ_BAABEJ010000013.1"/>
</dbReference>
<sequence>MLESPRLGSHVRVEAVNPKTNDGLHRMVSPRSLPAVYLCADGTGAVKVAELARQL</sequence>
<evidence type="ECO:0000313" key="2">
    <source>
        <dbReference type="Proteomes" id="UP000651728"/>
    </source>
</evidence>